<dbReference type="EMBL" id="BT145092">
    <property type="protein sequence ID" value="AFK44886.1"/>
    <property type="molecule type" value="mRNA"/>
</dbReference>
<feature type="transmembrane region" description="Helical" evidence="1">
    <location>
        <begin position="6"/>
        <end position="24"/>
    </location>
</feature>
<organism evidence="3 7">
    <name type="scientific">Medicago truncatula</name>
    <name type="common">Barrel medic</name>
    <name type="synonym">Medicago tribuloides</name>
    <dbReference type="NCBI Taxonomy" id="3880"/>
    <lineage>
        <taxon>Eukaryota</taxon>
        <taxon>Viridiplantae</taxon>
        <taxon>Streptophyta</taxon>
        <taxon>Embryophyta</taxon>
        <taxon>Tracheophyta</taxon>
        <taxon>Spermatophyta</taxon>
        <taxon>Magnoliopsida</taxon>
        <taxon>eudicotyledons</taxon>
        <taxon>Gunneridae</taxon>
        <taxon>Pentapetalae</taxon>
        <taxon>rosids</taxon>
        <taxon>fabids</taxon>
        <taxon>Fabales</taxon>
        <taxon>Fabaceae</taxon>
        <taxon>Papilionoideae</taxon>
        <taxon>50 kb inversion clade</taxon>
        <taxon>NPAAA clade</taxon>
        <taxon>Hologalegina</taxon>
        <taxon>IRL clade</taxon>
        <taxon>Trifolieae</taxon>
        <taxon>Medicago</taxon>
    </lineage>
</organism>
<dbReference type="EMBL" id="CM001219">
    <property type="protein sequence ID" value="AES69547.1"/>
    <property type="molecule type" value="Genomic_DNA"/>
</dbReference>
<dbReference type="Proteomes" id="UP000265566">
    <property type="component" value="Chromosome 3"/>
</dbReference>
<reference evidence="4" key="2">
    <citation type="submission" date="2012-05" db="EMBL/GenBank/DDBJ databases">
        <authorList>
            <person name="Krishnakumar V."/>
            <person name="Cheung F."/>
            <person name="Xiao Y."/>
            <person name="Chan A."/>
            <person name="Moskal W.A."/>
            <person name="Town C.D."/>
        </authorList>
    </citation>
    <scope>NUCLEOTIDE SEQUENCE</scope>
</reference>
<dbReference type="GO" id="GO:0046872">
    <property type="term" value="F:metal ion binding"/>
    <property type="evidence" value="ECO:0007669"/>
    <property type="project" value="InterPro"/>
</dbReference>
<reference evidence="3 7" key="1">
    <citation type="journal article" date="2011" name="Nature">
        <title>The Medicago genome provides insight into the evolution of rhizobial symbioses.</title>
        <authorList>
            <person name="Young N.D."/>
            <person name="Debelle F."/>
            <person name="Oldroyd G.E."/>
            <person name="Geurts R."/>
            <person name="Cannon S.B."/>
            <person name="Udvardi M.K."/>
            <person name="Benedito V.A."/>
            <person name="Mayer K.F."/>
            <person name="Gouzy J."/>
            <person name="Schoof H."/>
            <person name="Van de Peer Y."/>
            <person name="Proost S."/>
            <person name="Cook D.R."/>
            <person name="Meyers B.C."/>
            <person name="Spannagl M."/>
            <person name="Cheung F."/>
            <person name="De Mita S."/>
            <person name="Krishnakumar V."/>
            <person name="Gundlach H."/>
            <person name="Zhou S."/>
            <person name="Mudge J."/>
            <person name="Bharti A.K."/>
            <person name="Murray J.D."/>
            <person name="Naoumkina M.A."/>
            <person name="Rosen B."/>
            <person name="Silverstein K.A."/>
            <person name="Tang H."/>
            <person name="Rombauts S."/>
            <person name="Zhao P.X."/>
            <person name="Zhou P."/>
            <person name="Barbe V."/>
            <person name="Bardou P."/>
            <person name="Bechner M."/>
            <person name="Bellec A."/>
            <person name="Berger A."/>
            <person name="Berges H."/>
            <person name="Bidwell S."/>
            <person name="Bisseling T."/>
            <person name="Choisne N."/>
            <person name="Couloux A."/>
            <person name="Denny R."/>
            <person name="Deshpande S."/>
            <person name="Dai X."/>
            <person name="Doyle J.J."/>
            <person name="Dudez A.M."/>
            <person name="Farmer A.D."/>
            <person name="Fouteau S."/>
            <person name="Franken C."/>
            <person name="Gibelin C."/>
            <person name="Gish J."/>
            <person name="Goldstein S."/>
            <person name="Gonzalez A.J."/>
            <person name="Green P.J."/>
            <person name="Hallab A."/>
            <person name="Hartog M."/>
            <person name="Hua A."/>
            <person name="Humphray S.J."/>
            <person name="Jeong D.H."/>
            <person name="Jing Y."/>
            <person name="Jocker A."/>
            <person name="Kenton S.M."/>
            <person name="Kim D.J."/>
            <person name="Klee K."/>
            <person name="Lai H."/>
            <person name="Lang C."/>
            <person name="Lin S."/>
            <person name="Macmil S.L."/>
            <person name="Magdelenat G."/>
            <person name="Matthews L."/>
            <person name="McCorrison J."/>
            <person name="Monaghan E.L."/>
            <person name="Mun J.H."/>
            <person name="Najar F.Z."/>
            <person name="Nicholson C."/>
            <person name="Noirot C."/>
            <person name="O'Bleness M."/>
            <person name="Paule C.R."/>
            <person name="Poulain J."/>
            <person name="Prion F."/>
            <person name="Qin B."/>
            <person name="Qu C."/>
            <person name="Retzel E.F."/>
            <person name="Riddle C."/>
            <person name="Sallet E."/>
            <person name="Samain S."/>
            <person name="Samson N."/>
            <person name="Sanders I."/>
            <person name="Saurat O."/>
            <person name="Scarpelli C."/>
            <person name="Schiex T."/>
            <person name="Segurens B."/>
            <person name="Severin A.J."/>
            <person name="Sherrier D.J."/>
            <person name="Shi R."/>
            <person name="Sims S."/>
            <person name="Singer S.R."/>
            <person name="Sinharoy S."/>
            <person name="Sterck L."/>
            <person name="Viollet A."/>
            <person name="Wang B.B."/>
            <person name="Wang K."/>
            <person name="Wang M."/>
            <person name="Wang X."/>
            <person name="Warfsmann J."/>
            <person name="Weissenbach J."/>
            <person name="White D.D."/>
            <person name="White J.D."/>
            <person name="Wiley G.B."/>
            <person name="Wincker P."/>
            <person name="Xing Y."/>
            <person name="Yang L."/>
            <person name="Yao Z."/>
            <person name="Ying F."/>
            <person name="Zhai J."/>
            <person name="Zhou L."/>
            <person name="Zuber A."/>
            <person name="Denarie J."/>
            <person name="Dixon R.A."/>
            <person name="May G.D."/>
            <person name="Schwartz D.C."/>
            <person name="Rogers J."/>
            <person name="Quetier F."/>
            <person name="Town C.D."/>
            <person name="Roe B.A."/>
        </authorList>
    </citation>
    <scope>NUCLEOTIDE SEQUENCE [LARGE SCALE GENOMIC DNA]</scope>
    <source>
        <strain evidence="3">A17</strain>
        <strain evidence="6 7">cv. Jemalong A17</strain>
    </source>
</reference>
<dbReference type="AlphaFoldDB" id="G7J0M9"/>
<keyword evidence="1" id="KW-1133">Transmembrane helix</keyword>
<evidence type="ECO:0000313" key="6">
    <source>
        <dbReference type="EnsemblPlants" id="AES69547"/>
    </source>
</evidence>
<evidence type="ECO:0000313" key="8">
    <source>
        <dbReference type="Proteomes" id="UP000265566"/>
    </source>
</evidence>
<dbReference type="Pfam" id="PF07127">
    <property type="entry name" value="Nodulin_late"/>
    <property type="match status" value="1"/>
</dbReference>
<keyword evidence="1" id="KW-0812">Transmembrane</keyword>
<proteinExistence type="evidence at transcript level"/>
<evidence type="ECO:0000313" key="4">
    <source>
        <dbReference type="EMBL" id="AFK44886.1"/>
    </source>
</evidence>
<keyword evidence="7" id="KW-1185">Reference proteome</keyword>
<dbReference type="Proteomes" id="UP000002051">
    <property type="component" value="Chromosome 3"/>
</dbReference>
<feature type="domain" description="Late nodulin" evidence="2">
    <location>
        <begin position="1"/>
        <end position="57"/>
    </location>
</feature>
<reference evidence="5" key="6">
    <citation type="journal article" date="2018" name="Nat. Plants">
        <title>Whole-genome landscape of Medicago truncatula symbiotic genes.</title>
        <authorList>
            <person name="Pecrix Y."/>
            <person name="Gamas P."/>
            <person name="Carrere S."/>
        </authorList>
    </citation>
    <scope>NUCLEOTIDE SEQUENCE</scope>
    <source>
        <tissue evidence="5">Leaves</tissue>
    </source>
</reference>
<reference evidence="6" key="4">
    <citation type="submission" date="2015-04" db="UniProtKB">
        <authorList>
            <consortium name="EnsemblPlants"/>
        </authorList>
    </citation>
    <scope>IDENTIFICATION</scope>
    <source>
        <strain evidence="6">cv. Jemalong A17</strain>
    </source>
</reference>
<dbReference type="Gramene" id="rna16002">
    <property type="protein sequence ID" value="RHN67772.1"/>
    <property type="gene ID" value="gene16002"/>
</dbReference>
<evidence type="ECO:0000256" key="1">
    <source>
        <dbReference type="SAM" id="Phobius"/>
    </source>
</evidence>
<evidence type="ECO:0000313" key="7">
    <source>
        <dbReference type="Proteomes" id="UP000002051"/>
    </source>
</evidence>
<dbReference type="PaxDb" id="3880-AES69547"/>
<dbReference type="EnsemblPlants" id="AES69547">
    <property type="protein sequence ID" value="AES69547"/>
    <property type="gene ID" value="MTR_3g031320"/>
</dbReference>
<reference evidence="8" key="5">
    <citation type="journal article" date="2018" name="Nat. Plants">
        <title>Whole-genome landscape of Medicago truncatula symbiotic genes.</title>
        <authorList>
            <person name="Pecrix Y."/>
            <person name="Staton S.E."/>
            <person name="Sallet E."/>
            <person name="Lelandais-Briere C."/>
            <person name="Moreau S."/>
            <person name="Carrere S."/>
            <person name="Blein T."/>
            <person name="Jardinaud M.F."/>
            <person name="Latrasse D."/>
            <person name="Zouine M."/>
            <person name="Zahm M."/>
            <person name="Kreplak J."/>
            <person name="Mayjonade B."/>
            <person name="Satge C."/>
            <person name="Perez M."/>
            <person name="Cauet S."/>
            <person name="Marande W."/>
            <person name="Chantry-Darmon C."/>
            <person name="Lopez-Roques C."/>
            <person name="Bouchez O."/>
            <person name="Berard A."/>
            <person name="Debelle F."/>
            <person name="Munos S."/>
            <person name="Bendahmane A."/>
            <person name="Berges H."/>
            <person name="Niebel A."/>
            <person name="Buitink J."/>
            <person name="Frugier F."/>
            <person name="Benhamed M."/>
            <person name="Crespi M."/>
            <person name="Gouzy J."/>
            <person name="Gamas P."/>
        </authorList>
    </citation>
    <scope>NUCLEOTIDE SEQUENCE [LARGE SCALE GENOMIC DNA]</scope>
    <source>
        <strain evidence="8">cv. Jemalong A17</strain>
    </source>
</reference>
<evidence type="ECO:0000313" key="5">
    <source>
        <dbReference type="EMBL" id="RHN67772.1"/>
    </source>
</evidence>
<protein>
    <submittedName>
        <fullName evidence="3">Nodule Cysteine-Rich (NCR) secreted peptide</fullName>
    </submittedName>
    <submittedName>
        <fullName evidence="5">Putative Late nodulin</fullName>
    </submittedName>
</protein>
<dbReference type="HOGENOM" id="CLU_181053_0_2_1"/>
<sequence length="68" mass="7848">MAQILILFYVMTIFIYLFLVSTNVDAGIRCRNVYDCPKATYCRAGSHRVQCIKHQCKCVRIFESIDPA</sequence>
<evidence type="ECO:0000259" key="2">
    <source>
        <dbReference type="Pfam" id="PF07127"/>
    </source>
</evidence>
<reference evidence="3 7" key="3">
    <citation type="journal article" date="2014" name="BMC Genomics">
        <title>An improved genome release (version Mt4.0) for the model legume Medicago truncatula.</title>
        <authorList>
            <person name="Tang H."/>
            <person name="Krishnakumar V."/>
            <person name="Bidwell S."/>
            <person name="Rosen B."/>
            <person name="Chan A."/>
            <person name="Zhou S."/>
            <person name="Gentzbittel L."/>
            <person name="Childs K.L."/>
            <person name="Yandell M."/>
            <person name="Gundlach H."/>
            <person name="Mayer K.F."/>
            <person name="Schwartz D.C."/>
            <person name="Town C.D."/>
        </authorList>
    </citation>
    <scope>GENOME REANNOTATION</scope>
    <source>
        <strain evidence="6 7">cv. Jemalong A17</strain>
    </source>
</reference>
<keyword evidence="1" id="KW-0472">Membrane</keyword>
<dbReference type="EMBL" id="PSQE01000003">
    <property type="protein sequence ID" value="RHN67772.1"/>
    <property type="molecule type" value="Genomic_DNA"/>
</dbReference>
<name>G7J0M9_MEDTR</name>
<dbReference type="InterPro" id="IPR009810">
    <property type="entry name" value="Nodulin_late_dom"/>
</dbReference>
<accession>G7J0M9</accession>
<evidence type="ECO:0000313" key="3">
    <source>
        <dbReference type="EMBL" id="AES69547.1"/>
    </source>
</evidence>
<gene>
    <name evidence="3" type="ordered locus">MTR_3g031320</name>
    <name evidence="5" type="ORF">MtrunA17_Chr3g0106331</name>
</gene>